<reference evidence="2 3" key="1">
    <citation type="submission" date="2017-12" db="EMBL/GenBank/DDBJ databases">
        <title>Sequencing, de novo assembly and annotation of complete genome of a new Thraustochytrid species, strain FCC1311.</title>
        <authorList>
            <person name="Sedici K."/>
            <person name="Godart F."/>
            <person name="Aiese Cigliano R."/>
            <person name="Sanseverino W."/>
            <person name="Barakat M."/>
            <person name="Ortet P."/>
            <person name="Marechal E."/>
            <person name="Cagnac O."/>
            <person name="Amato A."/>
        </authorList>
    </citation>
    <scope>NUCLEOTIDE SEQUENCE [LARGE SCALE GENOMIC DNA]</scope>
</reference>
<keyword evidence="3" id="KW-1185">Reference proteome</keyword>
<gene>
    <name evidence="2" type="ORF">FCC1311_012122</name>
</gene>
<evidence type="ECO:0000313" key="2">
    <source>
        <dbReference type="EMBL" id="GBG24995.1"/>
    </source>
</evidence>
<organism evidence="2 3">
    <name type="scientific">Hondaea fermentalgiana</name>
    <dbReference type="NCBI Taxonomy" id="2315210"/>
    <lineage>
        <taxon>Eukaryota</taxon>
        <taxon>Sar</taxon>
        <taxon>Stramenopiles</taxon>
        <taxon>Bigyra</taxon>
        <taxon>Labyrinthulomycetes</taxon>
        <taxon>Thraustochytrida</taxon>
        <taxon>Thraustochytriidae</taxon>
        <taxon>Hondaea</taxon>
    </lineage>
</organism>
<dbReference type="Proteomes" id="UP000241890">
    <property type="component" value="Unassembled WGS sequence"/>
</dbReference>
<proteinExistence type="predicted"/>
<dbReference type="AlphaFoldDB" id="A0A2R5G385"/>
<protein>
    <submittedName>
        <fullName evidence="2">Uncharacterized protein</fullName>
    </submittedName>
</protein>
<dbReference type="OrthoDB" id="68361at2759"/>
<feature type="compositionally biased region" description="Basic and acidic residues" evidence="1">
    <location>
        <begin position="47"/>
        <end position="71"/>
    </location>
</feature>
<feature type="region of interest" description="Disordered" evidence="1">
    <location>
        <begin position="1"/>
        <end position="83"/>
    </location>
</feature>
<comment type="caution">
    <text evidence="2">The sequence shown here is derived from an EMBL/GenBank/DDBJ whole genome shotgun (WGS) entry which is preliminary data.</text>
</comment>
<evidence type="ECO:0000256" key="1">
    <source>
        <dbReference type="SAM" id="MobiDB-lite"/>
    </source>
</evidence>
<accession>A0A2R5G385</accession>
<evidence type="ECO:0000313" key="3">
    <source>
        <dbReference type="Proteomes" id="UP000241890"/>
    </source>
</evidence>
<feature type="compositionally biased region" description="Acidic residues" evidence="1">
    <location>
        <begin position="31"/>
        <end position="46"/>
    </location>
</feature>
<name>A0A2R5G385_9STRA</name>
<sequence>MESKEHEDAAADASSQGDPNAGTDNARLEGQELDDDDNDDFDDGDDEAKRQQDTDDDEDHKQGQGEGKRTSAQESNAFLAISDPERRYLDDKATDLVRDCKYLAPRTAPTRLIAVAPAIEAHISKRDGAFGAQSNDLDKKREFLRQQALEKERQFKTNVSHLRTRIEAFRERLGEEVERRDDEYNHTKTNFEATLERARVLVDEEIDASVAVVEEDWLPPPERRLDAWKADFDHFVHVTVPETIENQSGRVTRHLIKAQETFEIDNAKLLKRESKIEQRFESHVVNAARNMSEAIRKRKDCFTRLETDMEAAETEAIASTDRHEEHCDARIVEVEDLQSGLAGIRSKADSQLLIAIEEAMLRLQNSVLTNFGSQQQEASLTTN</sequence>
<dbReference type="EMBL" id="BEYU01000010">
    <property type="protein sequence ID" value="GBG24995.1"/>
    <property type="molecule type" value="Genomic_DNA"/>
</dbReference>
<dbReference type="InParanoid" id="A0A2R5G385"/>